<sequence length="167" mass="18161">MNVAIGSCNIAKVKAVETALINAGYTSTLLQVDAPSNVSNMPFSDEETMQGAINRAEFCLGNPDIDMAFGLEGGVMETSFGLFLCNWGAVARRERETILAGGARIKLPEEIAVRLRTGEELGPLMDEYSMRKNVRSNEGAIGIFTNGAIDRADMFIHIMKMLIGQLR</sequence>
<evidence type="ECO:0000256" key="10">
    <source>
        <dbReference type="ARBA" id="ARBA00048174"/>
    </source>
</evidence>
<evidence type="ECO:0000256" key="11">
    <source>
        <dbReference type="ARBA" id="ARBA00048781"/>
    </source>
</evidence>
<dbReference type="SUPFAM" id="SSF52972">
    <property type="entry name" value="ITPase-like"/>
    <property type="match status" value="1"/>
</dbReference>
<keyword evidence="5 13" id="KW-0378">Hydrolase</keyword>
<dbReference type="Pfam" id="PF01931">
    <property type="entry name" value="NTPase_I-T"/>
    <property type="match status" value="1"/>
</dbReference>
<gene>
    <name evidence="13" type="ORF">NCTC4824_01317</name>
</gene>
<evidence type="ECO:0000256" key="7">
    <source>
        <dbReference type="ARBA" id="ARBA00023080"/>
    </source>
</evidence>
<evidence type="ECO:0000256" key="5">
    <source>
        <dbReference type="ARBA" id="ARBA00022801"/>
    </source>
</evidence>
<evidence type="ECO:0000256" key="8">
    <source>
        <dbReference type="ARBA" id="ARBA00023211"/>
    </source>
</evidence>
<organism evidence="13 14">
    <name type="scientific">Lederbergia lenta</name>
    <name type="common">Bacillus lentus</name>
    <dbReference type="NCBI Taxonomy" id="1467"/>
    <lineage>
        <taxon>Bacteria</taxon>
        <taxon>Bacillati</taxon>
        <taxon>Bacillota</taxon>
        <taxon>Bacilli</taxon>
        <taxon>Bacillales</taxon>
        <taxon>Bacillaceae</taxon>
        <taxon>Lederbergia</taxon>
    </lineage>
</organism>
<dbReference type="InterPro" id="IPR026533">
    <property type="entry name" value="NTPase/PRRC1"/>
</dbReference>
<dbReference type="GO" id="GO:0009117">
    <property type="term" value="P:nucleotide metabolic process"/>
    <property type="evidence" value="ECO:0007669"/>
    <property type="project" value="UniProtKB-KW"/>
</dbReference>
<evidence type="ECO:0000256" key="6">
    <source>
        <dbReference type="ARBA" id="ARBA00022842"/>
    </source>
</evidence>
<dbReference type="PANTHER" id="PTHR34699:SF2">
    <property type="entry name" value="NON-CANONICAL PURINE NTP PHOSPHATASE_PRRC1 DOMAIN-CONTAINING PROTEIN"/>
    <property type="match status" value="1"/>
</dbReference>
<evidence type="ECO:0000256" key="9">
    <source>
        <dbReference type="ARBA" id="ARBA00038901"/>
    </source>
</evidence>
<dbReference type="EC" id="3.6.1.73" evidence="9"/>
<dbReference type="InterPro" id="IPR029001">
    <property type="entry name" value="ITPase-like_fam"/>
</dbReference>
<dbReference type="PANTHER" id="PTHR34699">
    <property type="match status" value="1"/>
</dbReference>
<dbReference type="InterPro" id="IPR050299">
    <property type="entry name" value="YjjX_NTPase"/>
</dbReference>
<evidence type="ECO:0000259" key="12">
    <source>
        <dbReference type="Pfam" id="PF01931"/>
    </source>
</evidence>
<keyword evidence="7" id="KW-0546">Nucleotide metabolism</keyword>
<dbReference type="NCBIfam" id="NF002850">
    <property type="entry name" value="PRK03114.1"/>
    <property type="match status" value="1"/>
</dbReference>
<feature type="domain" description="Non-canonical purine NTP phosphatase/PRRC1" evidence="12">
    <location>
        <begin position="6"/>
        <end position="161"/>
    </location>
</feature>
<dbReference type="EMBL" id="LS483476">
    <property type="protein sequence ID" value="SQI54241.1"/>
    <property type="molecule type" value="Genomic_DNA"/>
</dbReference>
<reference evidence="13 14" key="1">
    <citation type="submission" date="2018-06" db="EMBL/GenBank/DDBJ databases">
        <authorList>
            <consortium name="Pathogen Informatics"/>
            <person name="Doyle S."/>
        </authorList>
    </citation>
    <scope>NUCLEOTIDE SEQUENCE [LARGE SCALE GENOMIC DNA]</scope>
    <source>
        <strain evidence="13 14">NCTC4824</strain>
    </source>
</reference>
<comment type="cofactor">
    <cofactor evidence="1">
        <name>Mn(2+)</name>
        <dbReference type="ChEBI" id="CHEBI:29035"/>
    </cofactor>
</comment>
<comment type="cofactor">
    <cofactor evidence="2">
        <name>Mg(2+)</name>
        <dbReference type="ChEBI" id="CHEBI:18420"/>
    </cofactor>
</comment>
<evidence type="ECO:0000256" key="4">
    <source>
        <dbReference type="ARBA" id="ARBA00022741"/>
    </source>
</evidence>
<accession>A0A2X4VU34</accession>
<dbReference type="GO" id="GO:0103023">
    <property type="term" value="F:ITPase activity"/>
    <property type="evidence" value="ECO:0007669"/>
    <property type="project" value="UniProtKB-EC"/>
</dbReference>
<dbReference type="KEGG" id="blen:NCTC4824_01317"/>
<keyword evidence="3" id="KW-0479">Metal-binding</keyword>
<comment type="catalytic activity">
    <reaction evidence="10">
        <text>ITP + H2O = IDP + phosphate + H(+)</text>
        <dbReference type="Rhea" id="RHEA:28330"/>
        <dbReference type="ChEBI" id="CHEBI:15377"/>
        <dbReference type="ChEBI" id="CHEBI:15378"/>
        <dbReference type="ChEBI" id="CHEBI:43474"/>
        <dbReference type="ChEBI" id="CHEBI:58280"/>
        <dbReference type="ChEBI" id="CHEBI:61402"/>
        <dbReference type="EC" id="3.6.1.73"/>
    </reaction>
</comment>
<keyword evidence="6" id="KW-0460">Magnesium</keyword>
<comment type="catalytic activity">
    <reaction evidence="11">
        <text>XTP + H2O = XDP + phosphate + H(+)</text>
        <dbReference type="Rhea" id="RHEA:28406"/>
        <dbReference type="ChEBI" id="CHEBI:15377"/>
        <dbReference type="ChEBI" id="CHEBI:15378"/>
        <dbReference type="ChEBI" id="CHEBI:43474"/>
        <dbReference type="ChEBI" id="CHEBI:59884"/>
        <dbReference type="ChEBI" id="CHEBI:61314"/>
        <dbReference type="EC" id="3.6.1.73"/>
    </reaction>
</comment>
<evidence type="ECO:0000256" key="2">
    <source>
        <dbReference type="ARBA" id="ARBA00001946"/>
    </source>
</evidence>
<name>A0A2X4VU34_LEDLE</name>
<dbReference type="STRING" id="1348624.GCA_001591545_00410"/>
<evidence type="ECO:0000313" key="13">
    <source>
        <dbReference type="EMBL" id="SQI54241.1"/>
    </source>
</evidence>
<dbReference type="Gene3D" id="3.90.950.10">
    <property type="match status" value="1"/>
</dbReference>
<keyword evidence="4" id="KW-0547">Nucleotide-binding</keyword>
<dbReference type="GO" id="GO:0046872">
    <property type="term" value="F:metal ion binding"/>
    <property type="evidence" value="ECO:0007669"/>
    <property type="project" value="UniProtKB-KW"/>
</dbReference>
<dbReference type="Proteomes" id="UP000249134">
    <property type="component" value="Chromosome 1"/>
</dbReference>
<proteinExistence type="predicted"/>
<evidence type="ECO:0000256" key="3">
    <source>
        <dbReference type="ARBA" id="ARBA00022723"/>
    </source>
</evidence>
<keyword evidence="14" id="KW-1185">Reference proteome</keyword>
<protein>
    <recommendedName>
        <fullName evidence="9">inosine/xanthosine triphosphatase</fullName>
        <ecNumber evidence="9">3.6.1.73</ecNumber>
    </recommendedName>
</protein>
<evidence type="ECO:0000256" key="1">
    <source>
        <dbReference type="ARBA" id="ARBA00001936"/>
    </source>
</evidence>
<dbReference type="AlphaFoldDB" id="A0A2X4VU34"/>
<evidence type="ECO:0000313" key="14">
    <source>
        <dbReference type="Proteomes" id="UP000249134"/>
    </source>
</evidence>
<dbReference type="GO" id="GO:0000166">
    <property type="term" value="F:nucleotide binding"/>
    <property type="evidence" value="ECO:0007669"/>
    <property type="project" value="UniProtKB-KW"/>
</dbReference>
<keyword evidence="8" id="KW-0464">Manganese</keyword>
<dbReference type="RefSeq" id="WP_066136775.1">
    <property type="nucleotide sequence ID" value="NZ_CBCSGM010000001.1"/>
</dbReference>